<comment type="caution">
    <text evidence="2">The sequence shown here is derived from an EMBL/GenBank/DDBJ whole genome shotgun (WGS) entry which is preliminary data.</text>
</comment>
<evidence type="ECO:0000313" key="2">
    <source>
        <dbReference type="EMBL" id="KAA8495600.1"/>
    </source>
</evidence>
<feature type="region of interest" description="Disordered" evidence="1">
    <location>
        <begin position="589"/>
        <end position="608"/>
    </location>
</feature>
<reference evidence="3" key="1">
    <citation type="journal article" date="2019" name="Nat. Commun.">
        <title>Expansion of phycobilisome linker gene families in mesophilic red algae.</title>
        <authorList>
            <person name="Lee J."/>
            <person name="Kim D."/>
            <person name="Bhattacharya D."/>
            <person name="Yoon H.S."/>
        </authorList>
    </citation>
    <scope>NUCLEOTIDE SEQUENCE [LARGE SCALE GENOMIC DNA]</scope>
    <source>
        <strain evidence="3">CCMP 1328</strain>
    </source>
</reference>
<proteinExistence type="predicted"/>
<protein>
    <submittedName>
        <fullName evidence="2">Uncharacterized protein</fullName>
    </submittedName>
</protein>
<feature type="region of interest" description="Disordered" evidence="1">
    <location>
        <begin position="241"/>
        <end position="292"/>
    </location>
</feature>
<feature type="compositionally biased region" description="Polar residues" evidence="1">
    <location>
        <begin position="273"/>
        <end position="283"/>
    </location>
</feature>
<dbReference type="AlphaFoldDB" id="A0A5J4YX99"/>
<name>A0A5J4YX99_PORPP</name>
<accession>A0A5J4YX99</accession>
<dbReference type="Proteomes" id="UP000324585">
    <property type="component" value="Unassembled WGS sequence"/>
</dbReference>
<sequence>MGEVAEAYRKGRVDALWKPELRELALAVLEAHEKLQIDGAYSGDEWPDATQSDINTWLFKRALSCFLANARIKAVLGKELADPLDEISQLRTRFSDEQYTTMSNTVYAVLIDLKACKFHQQFVQLMQNWTEVELELRALALWMWWWYNDQPRKYARVKDVVRMLSMTEMKSKQDLKRAKFLLTVVHRTRKALKDENALEKEVAACNEMGVSLKLFNINGKEALQQTIDLYNRWIEVSKQQNTEKAQKDKVKNSQPQRVPSAPQKGPPLVRKGVNNNSAQSTARQAVRPAADAPKAVARTEWMEQAAAKKRVREPIRAAVSDGDLFGPSNETNANLKKPKMVPRIESKAHVSSDAHQVQNAPISLPTAAAATQAVVLPRKKGITWAPDASLTNTRIIDSLEERQVELIETEKWMKEEFPLHDDNLENIQETDANAELEDSKIAHANIERTEGMAAGGGRPADVGPSSPVKGMEAKTTGIAASTASSSGTALSYPSPPAAIVADVRHTLPPPPPAAAKDDLPLSQRLHEQQTPPLSPAHRAEKIRRWTDLRNMEAEIEFRGQPLFVFPDHLIQIEDMPPFTGCKNLTEELARRPPEVSAEPPVYLPRTRQ</sequence>
<dbReference type="EMBL" id="VRMN01000003">
    <property type="protein sequence ID" value="KAA8495600.1"/>
    <property type="molecule type" value="Genomic_DNA"/>
</dbReference>
<feature type="region of interest" description="Disordered" evidence="1">
    <location>
        <begin position="450"/>
        <end position="469"/>
    </location>
</feature>
<gene>
    <name evidence="2" type="ORF">FVE85_1755</name>
</gene>
<keyword evidence="3" id="KW-1185">Reference proteome</keyword>
<organism evidence="2 3">
    <name type="scientific">Porphyridium purpureum</name>
    <name type="common">Red alga</name>
    <name type="synonym">Porphyridium cruentum</name>
    <dbReference type="NCBI Taxonomy" id="35688"/>
    <lineage>
        <taxon>Eukaryota</taxon>
        <taxon>Rhodophyta</taxon>
        <taxon>Bangiophyceae</taxon>
        <taxon>Porphyridiales</taxon>
        <taxon>Porphyridiaceae</taxon>
        <taxon>Porphyridium</taxon>
    </lineage>
</organism>
<evidence type="ECO:0000313" key="3">
    <source>
        <dbReference type="Proteomes" id="UP000324585"/>
    </source>
</evidence>
<evidence type="ECO:0000256" key="1">
    <source>
        <dbReference type="SAM" id="MobiDB-lite"/>
    </source>
</evidence>